<evidence type="ECO:0000313" key="3">
    <source>
        <dbReference type="EMBL" id="MCY9595246.1"/>
    </source>
</evidence>
<feature type="chain" id="PRO_5019134229" evidence="1">
    <location>
        <begin position="24"/>
        <end position="377"/>
    </location>
</feature>
<dbReference type="InterPro" id="IPR024301">
    <property type="entry name" value="Amidase_6"/>
</dbReference>
<dbReference type="Pfam" id="PF12671">
    <property type="entry name" value="Amidase_6"/>
    <property type="match status" value="1"/>
</dbReference>
<dbReference type="Proteomes" id="UP000288943">
    <property type="component" value="Chromosome"/>
</dbReference>
<dbReference type="RefSeq" id="WP_042234537.1">
    <property type="nucleotide sequence ID" value="NZ_CP026520.1"/>
</dbReference>
<evidence type="ECO:0000313" key="5">
    <source>
        <dbReference type="Proteomes" id="UP000288943"/>
    </source>
</evidence>
<accession>A0A410X304</accession>
<gene>
    <name evidence="3" type="ORF">M5X16_05600</name>
    <name evidence="4" type="ORF">PC41400_26290</name>
</gene>
<evidence type="ECO:0000313" key="6">
    <source>
        <dbReference type="Proteomes" id="UP001527202"/>
    </source>
</evidence>
<dbReference type="EMBL" id="JAMDMJ010000006">
    <property type="protein sequence ID" value="MCY9595246.1"/>
    <property type="molecule type" value="Genomic_DNA"/>
</dbReference>
<keyword evidence="1" id="KW-0732">Signal</keyword>
<feature type="signal peptide" evidence="1">
    <location>
        <begin position="1"/>
        <end position="23"/>
    </location>
</feature>
<reference evidence="4 5" key="1">
    <citation type="submission" date="2018-01" db="EMBL/GenBank/DDBJ databases">
        <title>The whole genome sequencing and assembly of Paenibacillus chitinolyticus KCCM 41400 strain.</title>
        <authorList>
            <person name="Kim J.-Y."/>
            <person name="Park M.-K."/>
            <person name="Lee Y.-J."/>
            <person name="Yi H."/>
            <person name="Bahn Y.-S."/>
            <person name="Kim J.F."/>
            <person name="Lee D.-W."/>
        </authorList>
    </citation>
    <scope>NUCLEOTIDE SEQUENCE [LARGE SCALE GENOMIC DNA]</scope>
    <source>
        <strain evidence="4 5">KCCM 41400</strain>
    </source>
</reference>
<protein>
    <submittedName>
        <fullName evidence="3">Amidase domain-containing protein</fullName>
    </submittedName>
</protein>
<evidence type="ECO:0000259" key="2">
    <source>
        <dbReference type="Pfam" id="PF12671"/>
    </source>
</evidence>
<organism evidence="4 5">
    <name type="scientific">Paenibacillus chitinolyticus</name>
    <dbReference type="NCBI Taxonomy" id="79263"/>
    <lineage>
        <taxon>Bacteria</taxon>
        <taxon>Bacillati</taxon>
        <taxon>Bacillota</taxon>
        <taxon>Bacilli</taxon>
        <taxon>Bacillales</taxon>
        <taxon>Paenibacillaceae</taxon>
        <taxon>Paenibacillus</taxon>
    </lineage>
</organism>
<evidence type="ECO:0000313" key="4">
    <source>
        <dbReference type="EMBL" id="QAV20989.1"/>
    </source>
</evidence>
<dbReference type="OrthoDB" id="9812429at2"/>
<reference evidence="3 6" key="2">
    <citation type="submission" date="2022-05" db="EMBL/GenBank/DDBJ databases">
        <title>Genome Sequencing of Bee-Associated Microbes.</title>
        <authorList>
            <person name="Dunlap C."/>
        </authorList>
    </citation>
    <scope>NUCLEOTIDE SEQUENCE [LARGE SCALE GENOMIC DNA]</scope>
    <source>
        <strain evidence="3 6">NRRL B-23120</strain>
    </source>
</reference>
<dbReference type="GeneID" id="95378303"/>
<dbReference type="KEGG" id="pchi:PC41400_26290"/>
<dbReference type="PANTHER" id="PTHR40032:SF1">
    <property type="entry name" value="EXPORTED PROTEIN"/>
    <property type="match status" value="1"/>
</dbReference>
<dbReference type="PANTHER" id="PTHR40032">
    <property type="entry name" value="EXPORTED PROTEIN-RELATED"/>
    <property type="match status" value="1"/>
</dbReference>
<evidence type="ECO:0000256" key="1">
    <source>
        <dbReference type="SAM" id="SignalP"/>
    </source>
</evidence>
<keyword evidence="6" id="KW-1185">Reference proteome</keyword>
<name>A0A410X304_9BACL</name>
<sequence>MKLKKMVTSLVLISAFTTTSAFAQTSPAGVKDDLYQKAVQKEVENFVKKAYTPYYTINSIQLSTSDYSVKDNQLTARVNISLNKTLKAKSVDELPYVKGLKSKLNVLKLRKDTSSTDAEQVVNDRMKDLQEYIGTSTDQNDSFRITAPIVNGSPDLKNANLEFLNGLVDWIPADYFIPSNESSMIENGEEFVTEAVTTNKNFLVKSAAEASMVQPLAAVTYDRIAARDYANKWTSNTTNASGYDTSKWNPKYAKHTENGGVDCANYVSQAIYTGGIPTDSTWKPESLAWVNTGRNISNGLKQYMVDTKGYFYKTTKTTTPAGGFISALKYSHVMFVVANDTVTMQFSAHTNDRLKASFANFSTSEYEFYYIKSTYLK</sequence>
<dbReference type="Proteomes" id="UP001527202">
    <property type="component" value="Unassembled WGS sequence"/>
</dbReference>
<dbReference type="EMBL" id="CP026520">
    <property type="protein sequence ID" value="QAV20989.1"/>
    <property type="molecule type" value="Genomic_DNA"/>
</dbReference>
<proteinExistence type="predicted"/>
<feature type="domain" description="Putative amidase" evidence="2">
    <location>
        <begin position="221"/>
        <end position="368"/>
    </location>
</feature>
<dbReference type="AlphaFoldDB" id="A0A410X304"/>